<name>A0A916WI15_9MICO</name>
<evidence type="ECO:0008006" key="5">
    <source>
        <dbReference type="Google" id="ProtNLM"/>
    </source>
</evidence>
<protein>
    <recommendedName>
        <fullName evidence="5">Glycerophosphoryl diester phosphodiesterase membrane domain-containing protein</fullName>
    </recommendedName>
</protein>
<dbReference type="AlphaFoldDB" id="A0A916WI15"/>
<feature type="transmembrane region" description="Helical" evidence="2">
    <location>
        <begin position="145"/>
        <end position="165"/>
    </location>
</feature>
<proteinExistence type="predicted"/>
<keyword evidence="2" id="KW-0472">Membrane</keyword>
<feature type="transmembrane region" description="Helical" evidence="2">
    <location>
        <begin position="232"/>
        <end position="253"/>
    </location>
</feature>
<keyword evidence="2" id="KW-1133">Transmembrane helix</keyword>
<feature type="compositionally biased region" description="Gly residues" evidence="1">
    <location>
        <begin position="45"/>
        <end position="56"/>
    </location>
</feature>
<evidence type="ECO:0000313" key="4">
    <source>
        <dbReference type="Proteomes" id="UP000606922"/>
    </source>
</evidence>
<sequence>MTDNNAWQPPSGEPLPPAGQFVPPASPFGPPAPPAQQPAPPYGQPGYGQPGYGQPGYGQQPSGWTPPPKPGLIPLRPLSFGTLLGASFQVIRRNPRPTFGISLLLNGLVILLFVGVIGAVTAIAFSRAASATSADADEIEAGAVGAIVLSALIPVALSLLVTAVLQGIISLEVSRATIGEKLTVRGLWRLARGRIGALIGWSALVTAAVLLAIVVVALIVTLLVAFGGDAGLVTGIIVGIVAGLGSIVVWAWLATKLSLVPSVLMLERPPLRQAVARSWRLTSGYGYFWKALGTQLLVYVIVQVAAQVVATPISILVAVGGATVNPNGDMTASVVAVVAGYILTGIVSLVFGALAAVAQSAVAALIYIDFRMRKEGLDLDLTRFVEARQVGDVGVANPYLRES</sequence>
<evidence type="ECO:0000256" key="1">
    <source>
        <dbReference type="SAM" id="MobiDB-lite"/>
    </source>
</evidence>
<evidence type="ECO:0000256" key="2">
    <source>
        <dbReference type="SAM" id="Phobius"/>
    </source>
</evidence>
<dbReference type="EMBL" id="BMGB01000001">
    <property type="protein sequence ID" value="GGB03286.1"/>
    <property type="molecule type" value="Genomic_DNA"/>
</dbReference>
<feature type="region of interest" description="Disordered" evidence="1">
    <location>
        <begin position="1"/>
        <end position="70"/>
    </location>
</feature>
<keyword evidence="2" id="KW-0812">Transmembrane</keyword>
<keyword evidence="4" id="KW-1185">Reference proteome</keyword>
<feature type="compositionally biased region" description="Pro residues" evidence="1">
    <location>
        <begin position="24"/>
        <end position="43"/>
    </location>
</feature>
<dbReference type="RefSeq" id="WP_229733160.1">
    <property type="nucleotide sequence ID" value="NZ_BMGB01000001.1"/>
</dbReference>
<reference evidence="3" key="1">
    <citation type="journal article" date="2014" name="Int. J. Syst. Evol. Microbiol.">
        <title>Complete genome sequence of Corynebacterium casei LMG S-19264T (=DSM 44701T), isolated from a smear-ripened cheese.</title>
        <authorList>
            <consortium name="US DOE Joint Genome Institute (JGI-PGF)"/>
            <person name="Walter F."/>
            <person name="Albersmeier A."/>
            <person name="Kalinowski J."/>
            <person name="Ruckert C."/>
        </authorList>
    </citation>
    <scope>NUCLEOTIDE SEQUENCE</scope>
    <source>
        <strain evidence="3">CGMCC 1.12813</strain>
    </source>
</reference>
<accession>A0A916WI15</accession>
<evidence type="ECO:0000313" key="3">
    <source>
        <dbReference type="EMBL" id="GGB03286.1"/>
    </source>
</evidence>
<gene>
    <name evidence="3" type="ORF">GCM10010979_17440</name>
</gene>
<feature type="transmembrane region" description="Helical" evidence="2">
    <location>
        <begin position="296"/>
        <end position="319"/>
    </location>
</feature>
<feature type="transmembrane region" description="Helical" evidence="2">
    <location>
        <begin position="103"/>
        <end position="125"/>
    </location>
</feature>
<reference evidence="3" key="2">
    <citation type="submission" date="2020-09" db="EMBL/GenBank/DDBJ databases">
        <authorList>
            <person name="Sun Q."/>
            <person name="Zhou Y."/>
        </authorList>
    </citation>
    <scope>NUCLEOTIDE SEQUENCE</scope>
    <source>
        <strain evidence="3">CGMCC 1.12813</strain>
    </source>
</reference>
<feature type="transmembrane region" description="Helical" evidence="2">
    <location>
        <begin position="195"/>
        <end position="226"/>
    </location>
</feature>
<comment type="caution">
    <text evidence="3">The sequence shown here is derived from an EMBL/GenBank/DDBJ whole genome shotgun (WGS) entry which is preliminary data.</text>
</comment>
<feature type="transmembrane region" description="Helical" evidence="2">
    <location>
        <begin position="339"/>
        <end position="368"/>
    </location>
</feature>
<organism evidence="3 4">
    <name type="scientific">Conyzicola nivalis</name>
    <dbReference type="NCBI Taxonomy" id="1477021"/>
    <lineage>
        <taxon>Bacteria</taxon>
        <taxon>Bacillati</taxon>
        <taxon>Actinomycetota</taxon>
        <taxon>Actinomycetes</taxon>
        <taxon>Micrococcales</taxon>
        <taxon>Microbacteriaceae</taxon>
        <taxon>Conyzicola</taxon>
    </lineage>
</organism>
<dbReference type="Proteomes" id="UP000606922">
    <property type="component" value="Unassembled WGS sequence"/>
</dbReference>